<accession>A0A8J4PKV4</accession>
<organism evidence="1 2">
    <name type="scientific">Polysphondylium violaceum</name>
    <dbReference type="NCBI Taxonomy" id="133409"/>
    <lineage>
        <taxon>Eukaryota</taxon>
        <taxon>Amoebozoa</taxon>
        <taxon>Evosea</taxon>
        <taxon>Eumycetozoa</taxon>
        <taxon>Dictyostelia</taxon>
        <taxon>Dictyosteliales</taxon>
        <taxon>Dictyosteliaceae</taxon>
        <taxon>Polysphondylium</taxon>
    </lineage>
</organism>
<evidence type="ECO:0000313" key="1">
    <source>
        <dbReference type="EMBL" id="KAF2069760.1"/>
    </source>
</evidence>
<gene>
    <name evidence="1" type="ORF">CYY_008924</name>
</gene>
<reference evidence="1" key="1">
    <citation type="submission" date="2020-01" db="EMBL/GenBank/DDBJ databases">
        <title>Development of genomics and gene disruption for Polysphondylium violaceum indicates a role for the polyketide synthase stlB in stalk morphogenesis.</title>
        <authorList>
            <person name="Narita B."/>
            <person name="Kawabe Y."/>
            <person name="Kin K."/>
            <person name="Saito T."/>
            <person name="Gibbs R."/>
            <person name="Kuspa A."/>
            <person name="Muzny D."/>
            <person name="Queller D."/>
            <person name="Richards S."/>
            <person name="Strassman J."/>
            <person name="Sucgang R."/>
            <person name="Worley K."/>
            <person name="Schaap P."/>
        </authorList>
    </citation>
    <scope>NUCLEOTIDE SEQUENCE</scope>
    <source>
        <strain evidence="1">QSvi11</strain>
    </source>
</reference>
<proteinExistence type="predicted"/>
<dbReference type="AlphaFoldDB" id="A0A8J4PKV4"/>
<dbReference type="Proteomes" id="UP000695562">
    <property type="component" value="Unassembled WGS sequence"/>
</dbReference>
<dbReference type="EMBL" id="AJWJ01000599">
    <property type="protein sequence ID" value="KAF2069760.1"/>
    <property type="molecule type" value="Genomic_DNA"/>
</dbReference>
<name>A0A8J4PKV4_9MYCE</name>
<evidence type="ECO:0000313" key="2">
    <source>
        <dbReference type="Proteomes" id="UP000695562"/>
    </source>
</evidence>
<comment type="caution">
    <text evidence="1">The sequence shown here is derived from an EMBL/GenBank/DDBJ whole genome shotgun (WGS) entry which is preliminary data.</text>
</comment>
<protein>
    <submittedName>
        <fullName evidence="1">Uncharacterized protein</fullName>
    </submittedName>
</protein>
<sequence length="133" mass="15691">MKLDLSAYQSIKELSVHGDSIINYPPNIETLDLQLKDDENYEHYDHGNSNGVEEEYQFNFEKLLDLLTFVLGRDFYQDLNDNLPSSLTELVLNRHSSHPILRNLHCLVMMVYWISYQQSIIWNSIETLLNKNR</sequence>
<keyword evidence="2" id="KW-1185">Reference proteome</keyword>